<dbReference type="InterPro" id="IPR036390">
    <property type="entry name" value="WH_DNA-bd_sf"/>
</dbReference>
<dbReference type="GO" id="GO:0003700">
    <property type="term" value="F:DNA-binding transcription factor activity"/>
    <property type="evidence" value="ECO:0007669"/>
    <property type="project" value="InterPro"/>
</dbReference>
<proteinExistence type="predicted"/>
<accession>A0A8J3CC41</accession>
<dbReference type="AlphaFoldDB" id="A0A8J3CC41"/>
<dbReference type="Pfam" id="PF12840">
    <property type="entry name" value="HTH_20"/>
    <property type="match status" value="1"/>
</dbReference>
<reference evidence="2" key="2">
    <citation type="submission" date="2020-09" db="EMBL/GenBank/DDBJ databases">
        <authorList>
            <person name="Sun Q."/>
            <person name="Zhou Y."/>
        </authorList>
    </citation>
    <scope>NUCLEOTIDE SEQUENCE</scope>
    <source>
        <strain evidence="2">CGMCC 4.5737</strain>
    </source>
</reference>
<evidence type="ECO:0000259" key="1">
    <source>
        <dbReference type="PROSITE" id="PS50987"/>
    </source>
</evidence>
<dbReference type="NCBIfam" id="NF033788">
    <property type="entry name" value="HTH_metalloreg"/>
    <property type="match status" value="1"/>
</dbReference>
<dbReference type="InterPro" id="IPR011991">
    <property type="entry name" value="ArsR-like_HTH"/>
</dbReference>
<dbReference type="Gene3D" id="1.10.10.10">
    <property type="entry name" value="Winged helix-like DNA-binding domain superfamily/Winged helix DNA-binding domain"/>
    <property type="match status" value="1"/>
</dbReference>
<sequence length="132" mass="14709">MRDERSDLSEKGVGMQQLASITSGTVLDDDSVFRALADPIRRHLLDRLHSRNGQTLNELCANVDVSRQAVSKHLAVLESALLVISFRRGREKRHYLNPGPIADLVAGWIGKYQHQRAMAVAELRRALEAEPG</sequence>
<dbReference type="Proteomes" id="UP000637578">
    <property type="component" value="Unassembled WGS sequence"/>
</dbReference>
<dbReference type="EMBL" id="BMMK01000006">
    <property type="protein sequence ID" value="GGM47029.1"/>
    <property type="molecule type" value="Genomic_DNA"/>
</dbReference>
<name>A0A8J3CC41_9PSEU</name>
<dbReference type="SUPFAM" id="SSF46785">
    <property type="entry name" value="Winged helix' DNA-binding domain"/>
    <property type="match status" value="1"/>
</dbReference>
<comment type="caution">
    <text evidence="2">The sequence shown here is derived from an EMBL/GenBank/DDBJ whole genome shotgun (WGS) entry which is preliminary data.</text>
</comment>
<feature type="domain" description="HTH arsR-type" evidence="1">
    <location>
        <begin position="21"/>
        <end position="116"/>
    </location>
</feature>
<evidence type="ECO:0000313" key="3">
    <source>
        <dbReference type="Proteomes" id="UP000637578"/>
    </source>
</evidence>
<keyword evidence="3" id="KW-1185">Reference proteome</keyword>
<protein>
    <recommendedName>
        <fullName evidence="1">HTH arsR-type domain-containing protein</fullName>
    </recommendedName>
</protein>
<dbReference type="PROSITE" id="PS50987">
    <property type="entry name" value="HTH_ARSR_2"/>
    <property type="match status" value="1"/>
</dbReference>
<dbReference type="InterPro" id="IPR036388">
    <property type="entry name" value="WH-like_DNA-bd_sf"/>
</dbReference>
<dbReference type="InterPro" id="IPR001845">
    <property type="entry name" value="HTH_ArsR_DNA-bd_dom"/>
</dbReference>
<dbReference type="PANTHER" id="PTHR38600">
    <property type="entry name" value="TRANSCRIPTIONAL REGULATORY PROTEIN"/>
    <property type="match status" value="1"/>
</dbReference>
<dbReference type="PANTHER" id="PTHR38600:SF1">
    <property type="entry name" value="TRANSCRIPTIONAL REGULATORY PROTEIN"/>
    <property type="match status" value="1"/>
</dbReference>
<organism evidence="2 3">
    <name type="scientific">Longimycelium tulufanense</name>
    <dbReference type="NCBI Taxonomy" id="907463"/>
    <lineage>
        <taxon>Bacteria</taxon>
        <taxon>Bacillati</taxon>
        <taxon>Actinomycetota</taxon>
        <taxon>Actinomycetes</taxon>
        <taxon>Pseudonocardiales</taxon>
        <taxon>Pseudonocardiaceae</taxon>
        <taxon>Longimycelium</taxon>
    </lineage>
</organism>
<dbReference type="SMART" id="SM00418">
    <property type="entry name" value="HTH_ARSR"/>
    <property type="match status" value="1"/>
</dbReference>
<reference evidence="2" key="1">
    <citation type="journal article" date="2014" name="Int. J. Syst. Evol. Microbiol.">
        <title>Complete genome sequence of Corynebacterium casei LMG S-19264T (=DSM 44701T), isolated from a smear-ripened cheese.</title>
        <authorList>
            <consortium name="US DOE Joint Genome Institute (JGI-PGF)"/>
            <person name="Walter F."/>
            <person name="Albersmeier A."/>
            <person name="Kalinowski J."/>
            <person name="Ruckert C."/>
        </authorList>
    </citation>
    <scope>NUCLEOTIDE SEQUENCE</scope>
    <source>
        <strain evidence="2">CGMCC 4.5737</strain>
    </source>
</reference>
<gene>
    <name evidence="2" type="ORF">GCM10012275_17620</name>
</gene>
<evidence type="ECO:0000313" key="2">
    <source>
        <dbReference type="EMBL" id="GGM47029.1"/>
    </source>
</evidence>
<dbReference type="CDD" id="cd00090">
    <property type="entry name" value="HTH_ARSR"/>
    <property type="match status" value="1"/>
</dbReference>